<evidence type="ECO:0000256" key="2">
    <source>
        <dbReference type="ARBA" id="ARBA00022527"/>
    </source>
</evidence>
<name>A0ABY9CZS6_VITVI</name>
<dbReference type="EMBL" id="CP126659">
    <property type="protein sequence ID" value="WKA00163.1"/>
    <property type="molecule type" value="Genomic_DNA"/>
</dbReference>
<protein>
    <recommendedName>
        <fullName evidence="7">Protein kinase domain-containing protein</fullName>
    </recommendedName>
</protein>
<comment type="similarity">
    <text evidence="1">Belongs to the protein kinase superfamily. STE Ser/Thr protein kinase family. MAP kinase kinase kinase subfamily.</text>
</comment>
<dbReference type="Proteomes" id="UP001227230">
    <property type="component" value="Chromosome 12"/>
</dbReference>
<evidence type="ECO:0000256" key="5">
    <source>
        <dbReference type="ARBA" id="ARBA00022777"/>
    </source>
</evidence>
<dbReference type="PROSITE" id="PS50011">
    <property type="entry name" value="PROTEIN_KINASE_DOM"/>
    <property type="match status" value="1"/>
</dbReference>
<keyword evidence="9" id="KW-1185">Reference proteome</keyword>
<sequence>MAQIRDIKCANILVDVNGSMKIADFGLAKAPKFNVVKSCKGTPFWMEPEAFSMLVMQSLEPSLVSD</sequence>
<dbReference type="InterPro" id="IPR000719">
    <property type="entry name" value="Prot_kinase_dom"/>
</dbReference>
<evidence type="ECO:0000256" key="4">
    <source>
        <dbReference type="ARBA" id="ARBA00022741"/>
    </source>
</evidence>
<dbReference type="SUPFAM" id="SSF56112">
    <property type="entry name" value="Protein kinase-like (PK-like)"/>
    <property type="match status" value="1"/>
</dbReference>
<dbReference type="InterPro" id="IPR050538">
    <property type="entry name" value="MAP_kinase_kinase_kinase"/>
</dbReference>
<feature type="domain" description="Protein kinase" evidence="7">
    <location>
        <begin position="1"/>
        <end position="66"/>
    </location>
</feature>
<accession>A0ABY9CZS6</accession>
<evidence type="ECO:0000313" key="9">
    <source>
        <dbReference type="Proteomes" id="UP001227230"/>
    </source>
</evidence>
<evidence type="ECO:0000313" key="8">
    <source>
        <dbReference type="EMBL" id="WKA00163.1"/>
    </source>
</evidence>
<gene>
    <name evidence="8" type="ORF">VitviT2T_018549</name>
</gene>
<proteinExistence type="inferred from homology"/>
<dbReference type="PANTHER" id="PTHR48016">
    <property type="entry name" value="MAP KINASE KINASE KINASE SSK2-RELATED-RELATED"/>
    <property type="match status" value="1"/>
</dbReference>
<dbReference type="InterPro" id="IPR011009">
    <property type="entry name" value="Kinase-like_dom_sf"/>
</dbReference>
<dbReference type="PANTHER" id="PTHR48016:SF29">
    <property type="entry name" value="MITOGEN-ACTIVATED PROTEIN KINASE KINASE KINASE 1-RELATED"/>
    <property type="match status" value="1"/>
</dbReference>
<keyword evidence="5" id="KW-0418">Kinase</keyword>
<keyword evidence="2" id="KW-0723">Serine/threonine-protein kinase</keyword>
<keyword evidence="4" id="KW-0547">Nucleotide-binding</keyword>
<evidence type="ECO:0000259" key="7">
    <source>
        <dbReference type="PROSITE" id="PS50011"/>
    </source>
</evidence>
<dbReference type="Pfam" id="PF00069">
    <property type="entry name" value="Pkinase"/>
    <property type="match status" value="1"/>
</dbReference>
<evidence type="ECO:0000256" key="1">
    <source>
        <dbReference type="ARBA" id="ARBA00006529"/>
    </source>
</evidence>
<keyword evidence="6" id="KW-0067">ATP-binding</keyword>
<evidence type="ECO:0000256" key="6">
    <source>
        <dbReference type="ARBA" id="ARBA00022840"/>
    </source>
</evidence>
<reference evidence="8 9" key="1">
    <citation type="journal article" date="2023" name="Hortic Res">
        <title>The complete reference genome for grapevine (Vitis vinifera L.) genetics and breeding.</title>
        <authorList>
            <person name="Shi X."/>
            <person name="Cao S."/>
            <person name="Wang X."/>
            <person name="Huang S."/>
            <person name="Wang Y."/>
            <person name="Liu Z."/>
            <person name="Liu W."/>
            <person name="Leng X."/>
            <person name="Peng Y."/>
            <person name="Wang N."/>
            <person name="Wang Y."/>
            <person name="Ma Z."/>
            <person name="Xu X."/>
            <person name="Zhang F."/>
            <person name="Xue H."/>
            <person name="Zhong H."/>
            <person name="Wang Y."/>
            <person name="Zhang K."/>
            <person name="Velt A."/>
            <person name="Avia K."/>
            <person name="Holtgrawe D."/>
            <person name="Grimplet J."/>
            <person name="Matus J.T."/>
            <person name="Ware D."/>
            <person name="Wu X."/>
            <person name="Wang H."/>
            <person name="Liu C."/>
            <person name="Fang Y."/>
            <person name="Rustenholz C."/>
            <person name="Cheng Z."/>
            <person name="Xiao H."/>
            <person name="Zhou Y."/>
        </authorList>
    </citation>
    <scope>NUCLEOTIDE SEQUENCE [LARGE SCALE GENOMIC DNA]</scope>
    <source>
        <strain evidence="9">cv. Pinot noir / PN40024</strain>
        <tissue evidence="8">Leaf</tissue>
    </source>
</reference>
<evidence type="ECO:0000256" key="3">
    <source>
        <dbReference type="ARBA" id="ARBA00022679"/>
    </source>
</evidence>
<dbReference type="Gene3D" id="1.10.510.10">
    <property type="entry name" value="Transferase(Phosphotransferase) domain 1"/>
    <property type="match status" value="1"/>
</dbReference>
<keyword evidence="3" id="KW-0808">Transferase</keyword>
<organism evidence="8 9">
    <name type="scientific">Vitis vinifera</name>
    <name type="common">Grape</name>
    <dbReference type="NCBI Taxonomy" id="29760"/>
    <lineage>
        <taxon>Eukaryota</taxon>
        <taxon>Viridiplantae</taxon>
        <taxon>Streptophyta</taxon>
        <taxon>Embryophyta</taxon>
        <taxon>Tracheophyta</taxon>
        <taxon>Spermatophyta</taxon>
        <taxon>Magnoliopsida</taxon>
        <taxon>eudicotyledons</taxon>
        <taxon>Gunneridae</taxon>
        <taxon>Pentapetalae</taxon>
        <taxon>rosids</taxon>
        <taxon>Vitales</taxon>
        <taxon>Vitaceae</taxon>
        <taxon>Viteae</taxon>
        <taxon>Vitis</taxon>
    </lineage>
</organism>